<keyword evidence="5 6" id="KW-0472">Membrane</keyword>
<feature type="transmembrane region" description="Helical" evidence="6">
    <location>
        <begin position="231"/>
        <end position="250"/>
    </location>
</feature>
<sequence length="413" mass="46806">MRNKAFISLIILCFLDALGVGILLPIFPDIFYEPSYGLLVGWSNYSHSILYGLALVVYPLGTLFGMPIIGAMADKKGQKNTLLLGLKLELFGFIIAIISLYSQNLIFFIISRFICGFAVGNYAVINSIIVKINDNKDKSLIFRYPILAFILGSIIGPIIGGYCISIFNIQVSMILPFIILIILSITNLLMLRKFLKDDNIRKAKIKRYNLSTQRVFENLFYIFYKKDISSIVYIFLIFWCMQGVYTQSIAVTLNQSLLYDSISVSYFFMTMAIASMFSMLYVQIKISRILKSIFSRILFSLVITIMMFFVLTLFINKGVILWIAFIVIYVFSSILNTNFYAFFSLKVPDSEQGRVFGGVGQIQYIGYIFGGIIISICNISVLLITVIPLILCCLALFLILIKIYTTGLHTYSD</sequence>
<gene>
    <name evidence="8" type="ORF">IB647_08685</name>
</gene>
<evidence type="ECO:0000256" key="5">
    <source>
        <dbReference type="ARBA" id="ARBA00023136"/>
    </source>
</evidence>
<dbReference type="EMBL" id="JACVKN010000178">
    <property type="protein sequence ID" value="MBK2065664.1"/>
    <property type="molecule type" value="Genomic_DNA"/>
</dbReference>
<dbReference type="GO" id="GO:0022857">
    <property type="term" value="F:transmembrane transporter activity"/>
    <property type="evidence" value="ECO:0007669"/>
    <property type="project" value="InterPro"/>
</dbReference>
<feature type="transmembrane region" description="Helical" evidence="6">
    <location>
        <begin position="355"/>
        <end position="376"/>
    </location>
</feature>
<keyword evidence="4 6" id="KW-1133">Transmembrane helix</keyword>
<dbReference type="InterPro" id="IPR036259">
    <property type="entry name" value="MFS_trans_sf"/>
</dbReference>
<reference evidence="8 9" key="1">
    <citation type="submission" date="2020-09" db="EMBL/GenBank/DDBJ databases">
        <title>Development of specific Francisella tularensis PCR assay based on in-depth characterization of family Francisellaceae.</title>
        <authorList>
            <person name="Ohrman C."/>
            <person name="Sahl J."/>
            <person name="Sjodin A."/>
            <person name="Uneklint I."/>
            <person name="Ballard R."/>
            <person name="Karlsson L."/>
            <person name="Mcdonough R."/>
            <person name="Sundell D."/>
            <person name="Soria K."/>
            <person name="Brindeflk B."/>
            <person name="Vallesi A."/>
            <person name="Ramirez-Paredes J.G."/>
            <person name="Colquhoun D."/>
            <person name="Myrtennas K."/>
            <person name="Birdsell D."/>
            <person name="Johansson A."/>
            <person name="Wagner D."/>
            <person name="Forsman M."/>
        </authorList>
    </citation>
    <scope>NUCLEOTIDE SEQUENCE [LARGE SCALE GENOMIC DNA]</scope>
    <source>
        <strain evidence="8 9">FSC1140</strain>
    </source>
</reference>
<dbReference type="PANTHER" id="PTHR23504:SF15">
    <property type="entry name" value="MAJOR FACILITATOR SUPERFAMILY (MFS) PROFILE DOMAIN-CONTAINING PROTEIN"/>
    <property type="match status" value="1"/>
</dbReference>
<feature type="transmembrane region" description="Helical" evidence="6">
    <location>
        <begin position="146"/>
        <end position="167"/>
    </location>
</feature>
<name>A0A9Q2QJS4_9GAMM</name>
<feature type="transmembrane region" description="Helical" evidence="6">
    <location>
        <begin position="321"/>
        <end position="343"/>
    </location>
</feature>
<evidence type="ECO:0000256" key="3">
    <source>
        <dbReference type="ARBA" id="ARBA00022692"/>
    </source>
</evidence>
<evidence type="ECO:0000256" key="4">
    <source>
        <dbReference type="ARBA" id="ARBA00022989"/>
    </source>
</evidence>
<keyword evidence="2" id="KW-0813">Transport</keyword>
<evidence type="ECO:0000313" key="8">
    <source>
        <dbReference type="EMBL" id="MBK2065664.1"/>
    </source>
</evidence>
<evidence type="ECO:0000256" key="6">
    <source>
        <dbReference type="SAM" id="Phobius"/>
    </source>
</evidence>
<feature type="transmembrane region" description="Helical" evidence="6">
    <location>
        <begin position="382"/>
        <end position="401"/>
    </location>
</feature>
<dbReference type="PROSITE" id="PS50850">
    <property type="entry name" value="MFS"/>
    <property type="match status" value="1"/>
</dbReference>
<evidence type="ECO:0000313" key="9">
    <source>
        <dbReference type="Proteomes" id="UP000701999"/>
    </source>
</evidence>
<dbReference type="InterPro" id="IPR001958">
    <property type="entry name" value="Tet-R_TetA/multi-R_MdtG-like"/>
</dbReference>
<feature type="transmembrane region" description="Helical" evidence="6">
    <location>
        <begin position="262"/>
        <end position="282"/>
    </location>
</feature>
<dbReference type="GO" id="GO:0016020">
    <property type="term" value="C:membrane"/>
    <property type="evidence" value="ECO:0007669"/>
    <property type="project" value="UniProtKB-SubCell"/>
</dbReference>
<dbReference type="Pfam" id="PF07690">
    <property type="entry name" value="MFS_1"/>
    <property type="match status" value="1"/>
</dbReference>
<dbReference type="SUPFAM" id="SSF103473">
    <property type="entry name" value="MFS general substrate transporter"/>
    <property type="match status" value="1"/>
</dbReference>
<evidence type="ECO:0000256" key="2">
    <source>
        <dbReference type="ARBA" id="ARBA00022448"/>
    </source>
</evidence>
<dbReference type="PANTHER" id="PTHR23504">
    <property type="entry name" value="MAJOR FACILITATOR SUPERFAMILY DOMAIN-CONTAINING PROTEIN 10"/>
    <property type="match status" value="1"/>
</dbReference>
<feature type="transmembrane region" description="Helical" evidence="6">
    <location>
        <begin position="81"/>
        <end position="100"/>
    </location>
</feature>
<dbReference type="RefSeq" id="WP_159184229.1">
    <property type="nucleotide sequence ID" value="NZ_JACVJL010000107.1"/>
</dbReference>
<comment type="caution">
    <text evidence="8">The sequence shown here is derived from an EMBL/GenBank/DDBJ whole genome shotgun (WGS) entry which is preliminary data.</text>
</comment>
<accession>A0A9Q2QJS4</accession>
<feature type="transmembrane region" description="Helical" evidence="6">
    <location>
        <begin position="48"/>
        <end position="69"/>
    </location>
</feature>
<feature type="transmembrane region" description="Helical" evidence="6">
    <location>
        <begin position="7"/>
        <end position="28"/>
    </location>
</feature>
<feature type="domain" description="Major facilitator superfamily (MFS) profile" evidence="7">
    <location>
        <begin position="5"/>
        <end position="404"/>
    </location>
</feature>
<evidence type="ECO:0000259" key="7">
    <source>
        <dbReference type="PROSITE" id="PS50850"/>
    </source>
</evidence>
<proteinExistence type="predicted"/>
<dbReference type="Proteomes" id="UP000701999">
    <property type="component" value="Unassembled WGS sequence"/>
</dbReference>
<keyword evidence="3 6" id="KW-0812">Transmembrane</keyword>
<organism evidence="8 9">
    <name type="scientific">Francisella noatunensis</name>
    <dbReference type="NCBI Taxonomy" id="657445"/>
    <lineage>
        <taxon>Bacteria</taxon>
        <taxon>Pseudomonadati</taxon>
        <taxon>Pseudomonadota</taxon>
        <taxon>Gammaproteobacteria</taxon>
        <taxon>Thiotrichales</taxon>
        <taxon>Francisellaceae</taxon>
        <taxon>Francisella</taxon>
    </lineage>
</organism>
<feature type="transmembrane region" description="Helical" evidence="6">
    <location>
        <begin position="173"/>
        <end position="191"/>
    </location>
</feature>
<feature type="transmembrane region" description="Helical" evidence="6">
    <location>
        <begin position="294"/>
        <end position="315"/>
    </location>
</feature>
<dbReference type="InterPro" id="IPR020846">
    <property type="entry name" value="MFS_dom"/>
</dbReference>
<evidence type="ECO:0000256" key="1">
    <source>
        <dbReference type="ARBA" id="ARBA00004141"/>
    </source>
</evidence>
<keyword evidence="9" id="KW-1185">Reference proteome</keyword>
<dbReference type="Gene3D" id="1.20.1250.20">
    <property type="entry name" value="MFS general substrate transporter like domains"/>
    <property type="match status" value="1"/>
</dbReference>
<dbReference type="InterPro" id="IPR011701">
    <property type="entry name" value="MFS"/>
</dbReference>
<feature type="transmembrane region" description="Helical" evidence="6">
    <location>
        <begin position="106"/>
        <end position="125"/>
    </location>
</feature>
<comment type="subcellular location">
    <subcellularLocation>
        <location evidence="1">Membrane</location>
        <topology evidence="1">Multi-pass membrane protein</topology>
    </subcellularLocation>
</comment>
<protein>
    <submittedName>
        <fullName evidence="8">MFS transporter</fullName>
    </submittedName>
</protein>
<dbReference type="GeneID" id="93254872"/>
<dbReference type="AlphaFoldDB" id="A0A9Q2QJS4"/>
<dbReference type="PRINTS" id="PR01035">
    <property type="entry name" value="TCRTETA"/>
</dbReference>